<evidence type="ECO:0000313" key="1">
    <source>
        <dbReference type="EMBL" id="GGG37209.1"/>
    </source>
</evidence>
<sequence>MATKTKKTQTTLIDTTAKTVLGLATKANNLALNTTEKVALKSIDLTEKGLGFSSTVMKKGLKASAKNQDFVFNTLETVKGKVVKFLPKFK</sequence>
<keyword evidence="2" id="KW-1185">Reference proteome</keyword>
<protein>
    <submittedName>
        <fullName evidence="1">Uncharacterized protein</fullName>
    </submittedName>
</protein>
<dbReference type="RefSeq" id="WP_188461745.1">
    <property type="nucleotide sequence ID" value="NZ_BMFQ01000001.1"/>
</dbReference>
<dbReference type="EMBL" id="BMFQ01000001">
    <property type="protein sequence ID" value="GGG37209.1"/>
    <property type="molecule type" value="Genomic_DNA"/>
</dbReference>
<gene>
    <name evidence="1" type="ORF">GCM10010976_06130</name>
</gene>
<dbReference type="Proteomes" id="UP000625976">
    <property type="component" value="Unassembled WGS sequence"/>
</dbReference>
<proteinExistence type="predicted"/>
<accession>A0A917LKT3</accession>
<dbReference type="AlphaFoldDB" id="A0A917LKT3"/>
<comment type="caution">
    <text evidence="1">The sequence shown here is derived from an EMBL/GenBank/DDBJ whole genome shotgun (WGS) entry which is preliminary data.</text>
</comment>
<reference evidence="1" key="2">
    <citation type="submission" date="2020-09" db="EMBL/GenBank/DDBJ databases">
        <authorList>
            <person name="Sun Q."/>
            <person name="Zhou Y."/>
        </authorList>
    </citation>
    <scope>NUCLEOTIDE SEQUENCE</scope>
    <source>
        <strain evidence="1">CGMCC 1.12751</strain>
    </source>
</reference>
<evidence type="ECO:0000313" key="2">
    <source>
        <dbReference type="Proteomes" id="UP000625976"/>
    </source>
</evidence>
<reference evidence="1" key="1">
    <citation type="journal article" date="2014" name="Int. J. Syst. Evol. Microbiol.">
        <title>Complete genome sequence of Corynebacterium casei LMG S-19264T (=DSM 44701T), isolated from a smear-ripened cheese.</title>
        <authorList>
            <consortium name="US DOE Joint Genome Institute (JGI-PGF)"/>
            <person name="Walter F."/>
            <person name="Albersmeier A."/>
            <person name="Kalinowski J."/>
            <person name="Ruckert C."/>
        </authorList>
    </citation>
    <scope>NUCLEOTIDE SEQUENCE</scope>
    <source>
        <strain evidence="1">CGMCC 1.12751</strain>
    </source>
</reference>
<name>A0A917LKT3_9FLAO</name>
<organism evidence="1 2">
    <name type="scientific">Bizionia arctica</name>
    <dbReference type="NCBI Taxonomy" id="1495645"/>
    <lineage>
        <taxon>Bacteria</taxon>
        <taxon>Pseudomonadati</taxon>
        <taxon>Bacteroidota</taxon>
        <taxon>Flavobacteriia</taxon>
        <taxon>Flavobacteriales</taxon>
        <taxon>Flavobacteriaceae</taxon>
        <taxon>Bizionia</taxon>
    </lineage>
</organism>